<dbReference type="PANTHER" id="PTHR23507">
    <property type="entry name" value="ZGC:174356"/>
    <property type="match status" value="1"/>
</dbReference>
<dbReference type="Pfam" id="PF07690">
    <property type="entry name" value="MFS_1"/>
    <property type="match status" value="1"/>
</dbReference>
<evidence type="ECO:0000313" key="7">
    <source>
        <dbReference type="Proteomes" id="UP001516400"/>
    </source>
</evidence>
<dbReference type="Gene3D" id="1.20.1250.20">
    <property type="entry name" value="MFS general substrate transporter like domains"/>
    <property type="match status" value="1"/>
</dbReference>
<feature type="transmembrane region" description="Helical" evidence="5">
    <location>
        <begin position="209"/>
        <end position="228"/>
    </location>
</feature>
<evidence type="ECO:0000256" key="2">
    <source>
        <dbReference type="ARBA" id="ARBA00022692"/>
    </source>
</evidence>
<comment type="caution">
    <text evidence="6">The sequence shown here is derived from an EMBL/GenBank/DDBJ whole genome shotgun (WGS) entry which is preliminary data.</text>
</comment>
<feature type="transmembrane region" description="Helical" evidence="5">
    <location>
        <begin position="82"/>
        <end position="101"/>
    </location>
</feature>
<comment type="subcellular location">
    <subcellularLocation>
        <location evidence="1">Membrane</location>
        <topology evidence="1">Multi-pass membrane protein</topology>
    </subcellularLocation>
</comment>
<organism evidence="6 7">
    <name type="scientific">Cryptolaemus montrouzieri</name>
    <dbReference type="NCBI Taxonomy" id="559131"/>
    <lineage>
        <taxon>Eukaryota</taxon>
        <taxon>Metazoa</taxon>
        <taxon>Ecdysozoa</taxon>
        <taxon>Arthropoda</taxon>
        <taxon>Hexapoda</taxon>
        <taxon>Insecta</taxon>
        <taxon>Pterygota</taxon>
        <taxon>Neoptera</taxon>
        <taxon>Endopterygota</taxon>
        <taxon>Coleoptera</taxon>
        <taxon>Polyphaga</taxon>
        <taxon>Cucujiformia</taxon>
        <taxon>Coccinelloidea</taxon>
        <taxon>Coccinellidae</taxon>
        <taxon>Scymninae</taxon>
        <taxon>Scymnini</taxon>
        <taxon>Cryptolaemus</taxon>
    </lineage>
</organism>
<protein>
    <recommendedName>
        <fullName evidence="8">Solute carrier family 46 member 3</fullName>
    </recommendedName>
</protein>
<dbReference type="InterPro" id="IPR036259">
    <property type="entry name" value="MFS_trans_sf"/>
</dbReference>
<dbReference type="Proteomes" id="UP001516400">
    <property type="component" value="Unassembled WGS sequence"/>
</dbReference>
<dbReference type="SUPFAM" id="SSF103473">
    <property type="entry name" value="MFS general substrate transporter"/>
    <property type="match status" value="1"/>
</dbReference>
<evidence type="ECO:0000256" key="1">
    <source>
        <dbReference type="ARBA" id="ARBA00004141"/>
    </source>
</evidence>
<dbReference type="EMBL" id="JABFTP020000185">
    <property type="protein sequence ID" value="KAL3289011.1"/>
    <property type="molecule type" value="Genomic_DNA"/>
</dbReference>
<evidence type="ECO:0000256" key="3">
    <source>
        <dbReference type="ARBA" id="ARBA00022989"/>
    </source>
</evidence>
<keyword evidence="3 5" id="KW-1133">Transmembrane helix</keyword>
<keyword evidence="7" id="KW-1185">Reference proteome</keyword>
<evidence type="ECO:0000313" key="6">
    <source>
        <dbReference type="EMBL" id="KAL3289011.1"/>
    </source>
</evidence>
<keyword evidence="4 5" id="KW-0472">Membrane</keyword>
<dbReference type="InterPro" id="IPR011701">
    <property type="entry name" value="MFS"/>
</dbReference>
<accession>A0ABD2PEE6</accession>
<gene>
    <name evidence="6" type="ORF">HHI36_003454</name>
</gene>
<evidence type="ECO:0000256" key="5">
    <source>
        <dbReference type="SAM" id="Phobius"/>
    </source>
</evidence>
<name>A0ABD2PEE6_9CUCU</name>
<feature type="transmembrane region" description="Helical" evidence="5">
    <location>
        <begin position="181"/>
        <end position="203"/>
    </location>
</feature>
<reference evidence="6 7" key="1">
    <citation type="journal article" date="2021" name="BMC Biol.">
        <title>Horizontally acquired antibacterial genes associated with adaptive radiation of ladybird beetles.</title>
        <authorList>
            <person name="Li H.S."/>
            <person name="Tang X.F."/>
            <person name="Huang Y.H."/>
            <person name="Xu Z.Y."/>
            <person name="Chen M.L."/>
            <person name="Du X.Y."/>
            <person name="Qiu B.Y."/>
            <person name="Chen P.T."/>
            <person name="Zhang W."/>
            <person name="Slipinski A."/>
            <person name="Escalona H.E."/>
            <person name="Waterhouse R.M."/>
            <person name="Zwick A."/>
            <person name="Pang H."/>
        </authorList>
    </citation>
    <scope>NUCLEOTIDE SEQUENCE [LARGE SCALE GENOMIC DNA]</scope>
    <source>
        <strain evidence="6">SYSU2018</strain>
    </source>
</reference>
<dbReference type="GO" id="GO:0016020">
    <property type="term" value="C:membrane"/>
    <property type="evidence" value="ECO:0007669"/>
    <property type="project" value="UniProtKB-SubCell"/>
</dbReference>
<keyword evidence="2 5" id="KW-0812">Transmembrane</keyword>
<feature type="transmembrane region" description="Helical" evidence="5">
    <location>
        <begin position="148"/>
        <end position="169"/>
    </location>
</feature>
<dbReference type="AlphaFoldDB" id="A0ABD2PEE6"/>
<evidence type="ECO:0008006" key="8">
    <source>
        <dbReference type="Google" id="ProtNLM"/>
    </source>
</evidence>
<proteinExistence type="predicted"/>
<sequence>MPCLKEKLKIAMKCVTLEPVVFFYMVSFMMNGLINQNLSLEKACRVNLGFNASVCDAMVLRNRSGYSFEEEVEVQLLVTKFATYRSFLLGSIPFFMLLFFGSWSDRYLRRKPLILIPTVGEIVGTAGVFVCSQLLLELPLEVSFVFEIMPTVLFGGMQCFFLGVFSYVSGLCTDEDRTFRIGTVSMCYPIGMSMGLFLSGFTLNRLGYRGAYTISISCMIFAFLYGFFMIKENSRQKTEEEKKIGFLRDIFDMKHITNTLNMFFKEKRNIKE</sequence>
<evidence type="ECO:0000256" key="4">
    <source>
        <dbReference type="ARBA" id="ARBA00023136"/>
    </source>
</evidence>
<dbReference type="PANTHER" id="PTHR23507:SF1">
    <property type="entry name" value="FI18259P1-RELATED"/>
    <property type="match status" value="1"/>
</dbReference>
<feature type="transmembrane region" description="Helical" evidence="5">
    <location>
        <begin position="113"/>
        <end position="136"/>
    </location>
</feature>